<dbReference type="InterPro" id="IPR019786">
    <property type="entry name" value="Zinc_finger_PHD-type_CS"/>
</dbReference>
<dbReference type="InterPro" id="IPR013083">
    <property type="entry name" value="Znf_RING/FYVE/PHD"/>
</dbReference>
<name>A0A9W4JL06_9EURO</name>
<feature type="compositionally biased region" description="Polar residues" evidence="5">
    <location>
        <begin position="115"/>
        <end position="139"/>
    </location>
</feature>
<evidence type="ECO:0000313" key="7">
    <source>
        <dbReference type="EMBL" id="CAG8397132.1"/>
    </source>
</evidence>
<evidence type="ECO:0000256" key="5">
    <source>
        <dbReference type="SAM" id="MobiDB-lite"/>
    </source>
</evidence>
<dbReference type="AlphaFoldDB" id="A0A9W4JL06"/>
<protein>
    <recommendedName>
        <fullName evidence="6">PHD-type domain-containing protein</fullName>
    </recommendedName>
</protein>
<evidence type="ECO:0000313" key="8">
    <source>
        <dbReference type="Proteomes" id="UP001152646"/>
    </source>
</evidence>
<evidence type="ECO:0000256" key="3">
    <source>
        <dbReference type="ARBA" id="ARBA00022833"/>
    </source>
</evidence>
<dbReference type="InterPro" id="IPR001965">
    <property type="entry name" value="Znf_PHD"/>
</dbReference>
<dbReference type="SUPFAM" id="SSF57903">
    <property type="entry name" value="FYVE/PHD zinc finger"/>
    <property type="match status" value="1"/>
</dbReference>
<evidence type="ECO:0000256" key="2">
    <source>
        <dbReference type="ARBA" id="ARBA00022771"/>
    </source>
</evidence>
<comment type="caution">
    <text evidence="7">The sequence shown here is derived from an EMBL/GenBank/DDBJ whole genome shotgun (WGS) entry which is preliminary data.</text>
</comment>
<dbReference type="GO" id="GO:0008270">
    <property type="term" value="F:zinc ion binding"/>
    <property type="evidence" value="ECO:0007669"/>
    <property type="project" value="UniProtKB-KW"/>
</dbReference>
<dbReference type="Gene3D" id="3.30.40.10">
    <property type="entry name" value="Zinc/RING finger domain, C3HC4 (zinc finger)"/>
    <property type="match status" value="1"/>
</dbReference>
<keyword evidence="2 4" id="KW-0863">Zinc-finger</keyword>
<feature type="region of interest" description="Disordered" evidence="5">
    <location>
        <begin position="112"/>
        <end position="185"/>
    </location>
</feature>
<proteinExistence type="predicted"/>
<gene>
    <name evidence="7" type="ORF">PSALAMII_LOCUS7704</name>
</gene>
<organism evidence="7 8">
    <name type="scientific">Penicillium salamii</name>
    <dbReference type="NCBI Taxonomy" id="1612424"/>
    <lineage>
        <taxon>Eukaryota</taxon>
        <taxon>Fungi</taxon>
        <taxon>Dikarya</taxon>
        <taxon>Ascomycota</taxon>
        <taxon>Pezizomycotina</taxon>
        <taxon>Eurotiomycetes</taxon>
        <taxon>Eurotiomycetidae</taxon>
        <taxon>Eurotiales</taxon>
        <taxon>Aspergillaceae</taxon>
        <taxon>Penicillium</taxon>
    </lineage>
</organism>
<dbReference type="OrthoDB" id="336088at2759"/>
<dbReference type="EMBL" id="CAJVPA010000201">
    <property type="protein sequence ID" value="CAG8397132.1"/>
    <property type="molecule type" value="Genomic_DNA"/>
</dbReference>
<dbReference type="InterPro" id="IPR011011">
    <property type="entry name" value="Znf_FYVE_PHD"/>
</dbReference>
<dbReference type="SMART" id="SM00249">
    <property type="entry name" value="PHD"/>
    <property type="match status" value="1"/>
</dbReference>
<keyword evidence="3" id="KW-0862">Zinc</keyword>
<sequence>MLRTPTFLVNQGKSPPQFRSIEEDVPSQIRWGSISSTQPVLSGPEQVRVYHEWIDAGRPHNIVCWECRLPDSLIGCQTCCRSYHTACLQDVVRSANNFHCPSCRARSWDRAPPQLTMSSASPTGSRGTTQTARSLQPQDAPSPKESIRGDSSPRGLARKSLGTPRIGPPALNRTEESSADSSAELSPITEMYPQLLEYLALPHDGTDPDTQEIQFKNQLSLVMQEIQSHRESLREKTSLQKEYLKIQNENLQIKADLDSGLSRESTAIASSSAISHNIPRSPVH</sequence>
<evidence type="ECO:0000259" key="6">
    <source>
        <dbReference type="PROSITE" id="PS50016"/>
    </source>
</evidence>
<dbReference type="PROSITE" id="PS50016">
    <property type="entry name" value="ZF_PHD_2"/>
    <property type="match status" value="1"/>
</dbReference>
<reference evidence="7" key="1">
    <citation type="submission" date="2021-07" db="EMBL/GenBank/DDBJ databases">
        <authorList>
            <person name="Branca A.L. A."/>
        </authorList>
    </citation>
    <scope>NUCLEOTIDE SEQUENCE</scope>
</reference>
<evidence type="ECO:0000256" key="4">
    <source>
        <dbReference type="PROSITE-ProRule" id="PRU00146"/>
    </source>
</evidence>
<dbReference type="InterPro" id="IPR019787">
    <property type="entry name" value="Znf_PHD-finger"/>
</dbReference>
<evidence type="ECO:0000256" key="1">
    <source>
        <dbReference type="ARBA" id="ARBA00022723"/>
    </source>
</evidence>
<accession>A0A9W4JL06</accession>
<keyword evidence="1" id="KW-0479">Metal-binding</keyword>
<dbReference type="Proteomes" id="UP001152646">
    <property type="component" value="Unassembled WGS sequence"/>
</dbReference>
<dbReference type="PROSITE" id="PS01359">
    <property type="entry name" value="ZF_PHD_1"/>
    <property type="match status" value="1"/>
</dbReference>
<feature type="domain" description="PHD-type" evidence="6">
    <location>
        <begin position="61"/>
        <end position="106"/>
    </location>
</feature>